<reference evidence="5 6" key="1">
    <citation type="submission" date="2018-08" db="EMBL/GenBank/DDBJ databases">
        <title>A genome reference for cultivated species of the human gut microbiota.</title>
        <authorList>
            <person name="Zou Y."/>
            <person name="Xue W."/>
            <person name="Luo G."/>
        </authorList>
    </citation>
    <scope>NUCLEOTIDE SEQUENCE [LARGE SCALE GENOMIC DNA]</scope>
    <source>
        <strain evidence="5 6">AM31-10</strain>
    </source>
</reference>
<proteinExistence type="predicted"/>
<evidence type="ECO:0000313" key="6">
    <source>
        <dbReference type="Proteomes" id="UP000284361"/>
    </source>
</evidence>
<accession>A0A414FUQ9</accession>
<dbReference type="PANTHER" id="PTHR43280:SF32">
    <property type="entry name" value="TRANSCRIPTIONAL REGULATORY PROTEIN"/>
    <property type="match status" value="1"/>
</dbReference>
<dbReference type="InterPro" id="IPR020449">
    <property type="entry name" value="Tscrpt_reg_AraC-type_HTH"/>
</dbReference>
<dbReference type="PROSITE" id="PS01124">
    <property type="entry name" value="HTH_ARAC_FAMILY_2"/>
    <property type="match status" value="1"/>
</dbReference>
<evidence type="ECO:0000313" key="5">
    <source>
        <dbReference type="EMBL" id="RHD54666.1"/>
    </source>
</evidence>
<comment type="caution">
    <text evidence="5">The sequence shown here is derived from an EMBL/GenBank/DDBJ whole genome shotgun (WGS) entry which is preliminary data.</text>
</comment>
<dbReference type="GO" id="GO:0003700">
    <property type="term" value="F:DNA-binding transcription factor activity"/>
    <property type="evidence" value="ECO:0007669"/>
    <property type="project" value="InterPro"/>
</dbReference>
<dbReference type="SUPFAM" id="SSF46689">
    <property type="entry name" value="Homeodomain-like"/>
    <property type="match status" value="1"/>
</dbReference>
<evidence type="ECO:0000256" key="2">
    <source>
        <dbReference type="ARBA" id="ARBA00023125"/>
    </source>
</evidence>
<feature type="domain" description="HTH araC/xylS-type" evidence="4">
    <location>
        <begin position="188"/>
        <end position="298"/>
    </location>
</feature>
<evidence type="ECO:0000259" key="4">
    <source>
        <dbReference type="PROSITE" id="PS01124"/>
    </source>
</evidence>
<dbReference type="Gene3D" id="1.10.10.60">
    <property type="entry name" value="Homeodomain-like"/>
    <property type="match status" value="1"/>
</dbReference>
<dbReference type="AlphaFoldDB" id="A0A414FUQ9"/>
<dbReference type="PANTHER" id="PTHR43280">
    <property type="entry name" value="ARAC-FAMILY TRANSCRIPTIONAL REGULATOR"/>
    <property type="match status" value="1"/>
</dbReference>
<dbReference type="GO" id="GO:0043565">
    <property type="term" value="F:sequence-specific DNA binding"/>
    <property type="evidence" value="ECO:0007669"/>
    <property type="project" value="InterPro"/>
</dbReference>
<protein>
    <submittedName>
        <fullName evidence="5">AraC family transcriptional regulator</fullName>
    </submittedName>
</protein>
<dbReference type="Proteomes" id="UP000284361">
    <property type="component" value="Unassembled WGS sequence"/>
</dbReference>
<name>A0A414FUQ9_9BACT</name>
<keyword evidence="1" id="KW-0805">Transcription regulation</keyword>
<evidence type="ECO:0000256" key="1">
    <source>
        <dbReference type="ARBA" id="ARBA00023015"/>
    </source>
</evidence>
<evidence type="ECO:0000256" key="3">
    <source>
        <dbReference type="ARBA" id="ARBA00023163"/>
    </source>
</evidence>
<dbReference type="SMART" id="SM00342">
    <property type="entry name" value="HTH_ARAC"/>
    <property type="match status" value="1"/>
</dbReference>
<dbReference type="InterPro" id="IPR009057">
    <property type="entry name" value="Homeodomain-like_sf"/>
</dbReference>
<gene>
    <name evidence="5" type="ORF">DW789_07515</name>
</gene>
<dbReference type="RefSeq" id="WP_008778691.1">
    <property type="nucleotide sequence ID" value="NZ_DBEWPF010000101.1"/>
</dbReference>
<keyword evidence="2" id="KW-0238">DNA-binding</keyword>
<organism evidence="5 6">
    <name type="scientific">Phocaeicola plebeius</name>
    <dbReference type="NCBI Taxonomy" id="310297"/>
    <lineage>
        <taxon>Bacteria</taxon>
        <taxon>Pseudomonadati</taxon>
        <taxon>Bacteroidota</taxon>
        <taxon>Bacteroidia</taxon>
        <taxon>Bacteroidales</taxon>
        <taxon>Bacteroidaceae</taxon>
        <taxon>Phocaeicola</taxon>
    </lineage>
</organism>
<dbReference type="PRINTS" id="PR00032">
    <property type="entry name" value="HTHARAC"/>
</dbReference>
<dbReference type="Pfam" id="PF12833">
    <property type="entry name" value="HTH_18"/>
    <property type="match status" value="1"/>
</dbReference>
<keyword evidence="3" id="KW-0804">Transcription</keyword>
<dbReference type="InterPro" id="IPR018060">
    <property type="entry name" value="HTH_AraC"/>
</dbReference>
<dbReference type="EMBL" id="QSJG01000012">
    <property type="protein sequence ID" value="RHD54666.1"/>
    <property type="molecule type" value="Genomic_DNA"/>
</dbReference>
<sequence length="301" mass="34960">MPESITQFYKRIQSCDLQPDATYSMEKPYFNIFSRQCNFGTVQFGYREFYKITLIIGVGKLYYADKWILVDRPALLFSNPLVPYAWESISEEQKGVFCIFNEQFVQSDEKNGSLANTPLFKVTGDKVFFLDDVQVAKVMDIYKQMQEENQSDYINKSDVLRCYLHLLVHTALKMQDSNQYESHPNASQRITELFIELLDRQFPVDYPNAILSLRTPADYANRLSVHVNHLNKVVKEITGKTTSEMIAERIIKECTQHLLHTNLSISEIAYSLGFETVSYFSKFYRKHTGKSPSEVREQAII</sequence>